<comment type="caution">
    <text evidence="2">The sequence shown here is derived from an EMBL/GenBank/DDBJ whole genome shotgun (WGS) entry which is preliminary data.</text>
</comment>
<organism evidence="2 3">
    <name type="scientific">Fodinibius halophilus</name>
    <dbReference type="NCBI Taxonomy" id="1736908"/>
    <lineage>
        <taxon>Bacteria</taxon>
        <taxon>Pseudomonadati</taxon>
        <taxon>Balneolota</taxon>
        <taxon>Balneolia</taxon>
        <taxon>Balneolales</taxon>
        <taxon>Balneolaceae</taxon>
        <taxon>Fodinibius</taxon>
    </lineage>
</organism>
<protein>
    <submittedName>
        <fullName evidence="2">Fibronectin type III domain-containing protein</fullName>
    </submittedName>
</protein>
<dbReference type="InterPro" id="IPR036116">
    <property type="entry name" value="FN3_sf"/>
</dbReference>
<reference evidence="2 3" key="1">
    <citation type="submission" date="2020-02" db="EMBL/GenBank/DDBJ databases">
        <title>Aliifodinibius halophilus 2W32, complete genome.</title>
        <authorList>
            <person name="Li Y."/>
            <person name="Wu S."/>
        </authorList>
    </citation>
    <scope>NUCLEOTIDE SEQUENCE [LARGE SCALE GENOMIC DNA]</scope>
    <source>
        <strain evidence="2 3">2W32</strain>
    </source>
</reference>
<dbReference type="InterPro" id="IPR013783">
    <property type="entry name" value="Ig-like_fold"/>
</dbReference>
<feature type="compositionally biased region" description="Basic and acidic residues" evidence="1">
    <location>
        <begin position="41"/>
        <end position="51"/>
    </location>
</feature>
<dbReference type="RefSeq" id="WP_165270662.1">
    <property type="nucleotide sequence ID" value="NZ_JAALLS010000023.1"/>
</dbReference>
<dbReference type="Gene3D" id="2.60.40.10">
    <property type="entry name" value="Immunoglobulins"/>
    <property type="match status" value="1"/>
</dbReference>
<evidence type="ECO:0000256" key="1">
    <source>
        <dbReference type="SAM" id="MobiDB-lite"/>
    </source>
</evidence>
<dbReference type="InterPro" id="IPR003961">
    <property type="entry name" value="FN3_dom"/>
</dbReference>
<proteinExistence type="predicted"/>
<gene>
    <name evidence="2" type="ORF">G3569_15035</name>
</gene>
<dbReference type="PROSITE" id="PS51257">
    <property type="entry name" value="PROKAR_LIPOPROTEIN"/>
    <property type="match status" value="1"/>
</dbReference>
<dbReference type="AlphaFoldDB" id="A0A6M1THU1"/>
<name>A0A6M1THU1_9BACT</name>
<evidence type="ECO:0000313" key="3">
    <source>
        <dbReference type="Proteomes" id="UP000479132"/>
    </source>
</evidence>
<dbReference type="Proteomes" id="UP000479132">
    <property type="component" value="Unassembled WGS sequence"/>
</dbReference>
<dbReference type="EMBL" id="JAALLS010000023">
    <property type="protein sequence ID" value="NGP89672.1"/>
    <property type="molecule type" value="Genomic_DNA"/>
</dbReference>
<accession>A0A6M1THU1</accession>
<dbReference type="CDD" id="cd00063">
    <property type="entry name" value="FN3"/>
    <property type="match status" value="1"/>
</dbReference>
<evidence type="ECO:0000313" key="2">
    <source>
        <dbReference type="EMBL" id="NGP89672.1"/>
    </source>
</evidence>
<keyword evidence="3" id="KW-1185">Reference proteome</keyword>
<sequence>MSESSKYLYRGVHRLVIVVVIAAIGLLSCDIVDSVQEDPSDPDRDNPRDPQSENAQPPIANITSHDATQSFVINNHTVSISWEPDTSGVAENIEYQYRLAQPGQDIEDQHWQPSGWISDNSIELSYLDESFPGENYNFQIKARSSEDTTLVQSEPSELAFSVNAISDRGIVLQPRKIQQNEFGLYSTELWLDEIETTDTLTVVQAEIEIPSNQLEVKNIEIFADDRSLLLDSGGEVTDMVSIDQNTGRISISIGVLGGTPEKIEGYGKIGQITFTETGTADSVSEIAIQPGSIFFNGAGESLGIAESNLDSGIFMINSDN</sequence>
<dbReference type="SUPFAM" id="SSF49265">
    <property type="entry name" value="Fibronectin type III"/>
    <property type="match status" value="1"/>
</dbReference>
<feature type="region of interest" description="Disordered" evidence="1">
    <location>
        <begin position="35"/>
        <end position="60"/>
    </location>
</feature>